<dbReference type="NCBIfam" id="TIGR01488">
    <property type="entry name" value="HAD-SF-IB"/>
    <property type="match status" value="1"/>
</dbReference>
<dbReference type="NCBIfam" id="TIGR01489">
    <property type="entry name" value="DKMTPPase-SF"/>
    <property type="match status" value="1"/>
</dbReference>
<keyword evidence="3 4" id="KW-0486">Methionine biosynthesis</keyword>
<keyword evidence="2 4" id="KW-0378">Hydrolase</keyword>
<keyword evidence="1 4" id="KW-0028">Amino-acid biosynthesis</keyword>
<keyword evidence="6" id="KW-1185">Reference proteome</keyword>
<dbReference type="Proteomes" id="UP001185028">
    <property type="component" value="Unassembled WGS sequence"/>
</dbReference>
<gene>
    <name evidence="4" type="primary">mtnX</name>
    <name evidence="5" type="ORF">JOC58_000957</name>
</gene>
<evidence type="ECO:0000256" key="3">
    <source>
        <dbReference type="ARBA" id="ARBA00023167"/>
    </source>
</evidence>
<evidence type="ECO:0000256" key="2">
    <source>
        <dbReference type="ARBA" id="ARBA00022801"/>
    </source>
</evidence>
<comment type="pathway">
    <text evidence="4">Amino-acid biosynthesis; L-methionine biosynthesis via salvage pathway; L-methionine from S-methyl-5-thio-alpha-D-ribose 1-phosphate: step 4/6.</text>
</comment>
<name>A0ABU1IXG5_9BACL</name>
<comment type="caution">
    <text evidence="5">The sequence shown here is derived from an EMBL/GenBank/DDBJ whole genome shotgun (WGS) entry which is preliminary data.</text>
</comment>
<comment type="function">
    <text evidence="4">Dephosphorylates 2-hydroxy-3-keto-5-methylthiopentenyl-1-phosphate (HK-MTPenyl-1-P) yielding 1,2-dihydroxy-3-keto-5-methylthiopentene (DHK-MTPene).</text>
</comment>
<comment type="similarity">
    <text evidence="4">Belongs to the HAD-like hydrolase superfamily. MtnX family.</text>
</comment>
<dbReference type="InterPro" id="IPR017718">
    <property type="entry name" value="HAD-SF_hydro_IB_MtnX"/>
</dbReference>
<dbReference type="GO" id="GO:0043716">
    <property type="term" value="F:2-hydroxy-3-keto-5-methylthiopentenyl-1-phosphate phosphatase activity"/>
    <property type="evidence" value="ECO:0007669"/>
    <property type="project" value="UniProtKB-EC"/>
</dbReference>
<reference evidence="5 6" key="1">
    <citation type="submission" date="2023-07" db="EMBL/GenBank/DDBJ databases">
        <title>Genomic Encyclopedia of Type Strains, Phase IV (KMG-IV): sequencing the most valuable type-strain genomes for metagenomic binning, comparative biology and taxonomic classification.</title>
        <authorList>
            <person name="Goeker M."/>
        </authorList>
    </citation>
    <scope>NUCLEOTIDE SEQUENCE [LARGE SCALE GENOMIC DNA]</scope>
    <source>
        <strain evidence="5 6">DSM 22170</strain>
    </source>
</reference>
<proteinExistence type="inferred from homology"/>
<dbReference type="InterPro" id="IPR036412">
    <property type="entry name" value="HAD-like_sf"/>
</dbReference>
<sequence length="224" mass="25386">MSTRQPVIFCDFDGTITNSDNIVAIMKHFAPAGYETILNEVFHQQRSIRDGVTAMFGLMPSSQKQDIIDFVMQHAGIRAGFAEFLAFVREQQIPYYVTSGGIDFFLKPLLEPFGIPDDHIFCNSADFSGEYIEILWPHPCDEHCSNDCGMCKTTVMREFPPEQYERILIGDSVTDFEGAKIADLVYSRSTLTEKCRELGVPHVPFETFHDIIADFRQRTGAIHS</sequence>
<dbReference type="RefSeq" id="WP_188775470.1">
    <property type="nucleotide sequence ID" value="NZ_BMMB01000004.1"/>
</dbReference>
<dbReference type="HAMAP" id="MF_01680">
    <property type="entry name" value="Salvage_MtnX"/>
    <property type="match status" value="1"/>
</dbReference>
<protein>
    <recommendedName>
        <fullName evidence="4">2-hydroxy-3-keto-5-methylthiopentenyl-1-phosphate phosphatase</fullName>
        <shortName evidence="4">HK-MTPenyl-1-P phosphatase</shortName>
        <ecNumber evidence="4">3.1.3.87</ecNumber>
    </recommendedName>
</protein>
<dbReference type="Pfam" id="PF12710">
    <property type="entry name" value="HAD"/>
    <property type="match status" value="1"/>
</dbReference>
<dbReference type="PANTHER" id="PTHR28181:SF2">
    <property type="entry name" value="PHOSPHORIC MONOESTER HYDROLASE"/>
    <property type="match status" value="1"/>
</dbReference>
<dbReference type="EC" id="3.1.3.87" evidence="4"/>
<dbReference type="InterPro" id="IPR050849">
    <property type="entry name" value="HAD-like_hydrolase_phosphatase"/>
</dbReference>
<dbReference type="Gene3D" id="3.40.50.1000">
    <property type="entry name" value="HAD superfamily/HAD-like"/>
    <property type="match status" value="1"/>
</dbReference>
<dbReference type="EMBL" id="JAVDQH010000003">
    <property type="protein sequence ID" value="MDR6243072.1"/>
    <property type="molecule type" value="Genomic_DNA"/>
</dbReference>
<accession>A0ABU1IXG5</accession>
<comment type="catalytic activity">
    <reaction evidence="4">
        <text>2-hydroxy-5-methylsulfanyl-3-oxopent-1-enyl phosphate + H2O = 1,2-dihydroxy-5-(methylsulfanyl)pent-1-en-3-one + phosphate</text>
        <dbReference type="Rhea" id="RHEA:14481"/>
        <dbReference type="ChEBI" id="CHEBI:15377"/>
        <dbReference type="ChEBI" id="CHEBI:43474"/>
        <dbReference type="ChEBI" id="CHEBI:49252"/>
        <dbReference type="ChEBI" id="CHEBI:59505"/>
        <dbReference type="EC" id="3.1.3.87"/>
    </reaction>
</comment>
<dbReference type="Gene3D" id="3.90.1470.20">
    <property type="match status" value="1"/>
</dbReference>
<dbReference type="InterPro" id="IPR023214">
    <property type="entry name" value="HAD_sf"/>
</dbReference>
<evidence type="ECO:0000256" key="4">
    <source>
        <dbReference type="HAMAP-Rule" id="MF_01680"/>
    </source>
</evidence>
<dbReference type="SUPFAM" id="SSF56784">
    <property type="entry name" value="HAD-like"/>
    <property type="match status" value="1"/>
</dbReference>
<dbReference type="CDD" id="cd07524">
    <property type="entry name" value="HAD_Pase"/>
    <property type="match status" value="1"/>
</dbReference>
<evidence type="ECO:0000256" key="1">
    <source>
        <dbReference type="ARBA" id="ARBA00022605"/>
    </source>
</evidence>
<evidence type="ECO:0000313" key="6">
    <source>
        <dbReference type="Proteomes" id="UP001185028"/>
    </source>
</evidence>
<evidence type="ECO:0000313" key="5">
    <source>
        <dbReference type="EMBL" id="MDR6243072.1"/>
    </source>
</evidence>
<dbReference type="NCBIfam" id="NF007103">
    <property type="entry name" value="PRK09552.1"/>
    <property type="match status" value="1"/>
</dbReference>
<dbReference type="PANTHER" id="PTHR28181">
    <property type="entry name" value="UPF0655 PROTEIN YCR015C"/>
    <property type="match status" value="1"/>
</dbReference>
<organism evidence="5 6">
    <name type="scientific">Paenibacillus hunanensis</name>
    <dbReference type="NCBI Taxonomy" id="539262"/>
    <lineage>
        <taxon>Bacteria</taxon>
        <taxon>Bacillati</taxon>
        <taxon>Bacillota</taxon>
        <taxon>Bacilli</taxon>
        <taxon>Bacillales</taxon>
        <taxon>Paenibacillaceae</taxon>
        <taxon>Paenibacillus</taxon>
    </lineage>
</organism>
<dbReference type="InterPro" id="IPR006384">
    <property type="entry name" value="HAD_hydro_PyrdxlP_Pase-like"/>
</dbReference>